<dbReference type="PRINTS" id="PR00039">
    <property type="entry name" value="HTHLYSR"/>
</dbReference>
<dbReference type="Gene3D" id="3.40.190.10">
    <property type="entry name" value="Periplasmic binding protein-like II"/>
    <property type="match status" value="2"/>
</dbReference>
<evidence type="ECO:0000256" key="2">
    <source>
        <dbReference type="ARBA" id="ARBA00023015"/>
    </source>
</evidence>
<keyword evidence="2" id="KW-0805">Transcription regulation</keyword>
<dbReference type="SUPFAM" id="SSF53850">
    <property type="entry name" value="Periplasmic binding protein-like II"/>
    <property type="match status" value="1"/>
</dbReference>
<dbReference type="InterPro" id="IPR000847">
    <property type="entry name" value="LysR_HTH_N"/>
</dbReference>
<dbReference type="InterPro" id="IPR036390">
    <property type="entry name" value="WH_DNA-bd_sf"/>
</dbReference>
<keyword evidence="7" id="KW-1185">Reference proteome</keyword>
<dbReference type="OrthoDB" id="3181812at2"/>
<keyword evidence="4" id="KW-0804">Transcription</keyword>
<evidence type="ECO:0000313" key="7">
    <source>
        <dbReference type="Proteomes" id="UP000215199"/>
    </source>
</evidence>
<dbReference type="GO" id="GO:0003700">
    <property type="term" value="F:DNA-binding transcription factor activity"/>
    <property type="evidence" value="ECO:0007669"/>
    <property type="project" value="InterPro"/>
</dbReference>
<dbReference type="Pfam" id="PF00126">
    <property type="entry name" value="HTH_1"/>
    <property type="match status" value="1"/>
</dbReference>
<dbReference type="InterPro" id="IPR005119">
    <property type="entry name" value="LysR_subst-bd"/>
</dbReference>
<keyword evidence="3" id="KW-0238">DNA-binding</keyword>
<dbReference type="FunFam" id="1.10.10.10:FF:000001">
    <property type="entry name" value="LysR family transcriptional regulator"/>
    <property type="match status" value="1"/>
</dbReference>
<reference evidence="7" key="1">
    <citation type="submission" date="2017-07" db="EMBL/GenBank/DDBJ databases">
        <title>Comparative genome mining reveals phylogenetic distribution patterns of secondary metabolites in Amycolatopsis.</title>
        <authorList>
            <person name="Adamek M."/>
            <person name="Alanjary M."/>
            <person name="Sales-Ortells H."/>
            <person name="Goodfellow M."/>
            <person name="Bull A.T."/>
            <person name="Kalinowski J."/>
            <person name="Ziemert N."/>
        </authorList>
    </citation>
    <scope>NUCLEOTIDE SEQUENCE [LARGE SCALE GENOMIC DNA]</scope>
    <source>
        <strain evidence="7">H5</strain>
    </source>
</reference>
<name>A0A229SWZ5_9PSEU</name>
<dbReference type="Proteomes" id="UP000215199">
    <property type="component" value="Unassembled WGS sequence"/>
</dbReference>
<sequence>MDLDLRLVRYFVTVADELHFGRAAAKLFISQPALSKQIRKLETDVDGPLFVRDSRHVALTPRGERFLHLARQLLATADQMLREPAPHHLRIAHIFELDTSRVVADAFLAAHPGVQLVQSQMDSARQLTALLEDHLDVAIIRVTAAMKAAHPAGWRHTLLRLEPFWLVGRPGDPRRAAVSVHERPLEVFADAPGTALYNVHGRYVRSLEQHTGLALRWLGNPGTFDTCHAAVSRANDSAYLLEFDSYARRYADRGVPVHRPQELQPVYPWSLAWRDGEPPEAVEAFLAIARETAARHRWEHPERADAAPLWAPPEDLAMAAGQ</sequence>
<dbReference type="PANTHER" id="PTHR30346">
    <property type="entry name" value="TRANSCRIPTIONAL DUAL REGULATOR HCAR-RELATED"/>
    <property type="match status" value="1"/>
</dbReference>
<dbReference type="RefSeq" id="WP_093951104.1">
    <property type="nucleotide sequence ID" value="NZ_NMUL01000034.1"/>
</dbReference>
<dbReference type="PANTHER" id="PTHR30346:SF28">
    <property type="entry name" value="HTH-TYPE TRANSCRIPTIONAL REGULATOR CYNR"/>
    <property type="match status" value="1"/>
</dbReference>
<comment type="caution">
    <text evidence="6">The sequence shown here is derived from an EMBL/GenBank/DDBJ whole genome shotgun (WGS) entry which is preliminary data.</text>
</comment>
<dbReference type="Pfam" id="PF03466">
    <property type="entry name" value="LysR_substrate"/>
    <property type="match status" value="1"/>
</dbReference>
<dbReference type="AlphaFoldDB" id="A0A229SWZ5"/>
<accession>A0A229SWZ5</accession>
<protein>
    <submittedName>
        <fullName evidence="6">LysR family transcriptional regulator</fullName>
    </submittedName>
</protein>
<dbReference type="EMBL" id="NMUL01000034">
    <property type="protein sequence ID" value="OXM63293.1"/>
    <property type="molecule type" value="Genomic_DNA"/>
</dbReference>
<gene>
    <name evidence="6" type="ORF">CF165_30820</name>
</gene>
<evidence type="ECO:0000259" key="5">
    <source>
        <dbReference type="PROSITE" id="PS50931"/>
    </source>
</evidence>
<feature type="domain" description="HTH lysR-type" evidence="5">
    <location>
        <begin position="3"/>
        <end position="60"/>
    </location>
</feature>
<evidence type="ECO:0000256" key="3">
    <source>
        <dbReference type="ARBA" id="ARBA00023125"/>
    </source>
</evidence>
<organism evidence="6 7">
    <name type="scientific">Amycolatopsis vastitatis</name>
    <dbReference type="NCBI Taxonomy" id="1905142"/>
    <lineage>
        <taxon>Bacteria</taxon>
        <taxon>Bacillati</taxon>
        <taxon>Actinomycetota</taxon>
        <taxon>Actinomycetes</taxon>
        <taxon>Pseudonocardiales</taxon>
        <taxon>Pseudonocardiaceae</taxon>
        <taxon>Amycolatopsis</taxon>
    </lineage>
</organism>
<dbReference type="InterPro" id="IPR036388">
    <property type="entry name" value="WH-like_DNA-bd_sf"/>
</dbReference>
<proteinExistence type="inferred from homology"/>
<evidence type="ECO:0000256" key="1">
    <source>
        <dbReference type="ARBA" id="ARBA00009437"/>
    </source>
</evidence>
<dbReference type="Gene3D" id="1.10.10.10">
    <property type="entry name" value="Winged helix-like DNA-binding domain superfamily/Winged helix DNA-binding domain"/>
    <property type="match status" value="1"/>
</dbReference>
<dbReference type="GO" id="GO:0032993">
    <property type="term" value="C:protein-DNA complex"/>
    <property type="evidence" value="ECO:0007669"/>
    <property type="project" value="TreeGrafter"/>
</dbReference>
<dbReference type="PROSITE" id="PS50931">
    <property type="entry name" value="HTH_LYSR"/>
    <property type="match status" value="1"/>
</dbReference>
<evidence type="ECO:0000313" key="6">
    <source>
        <dbReference type="EMBL" id="OXM63293.1"/>
    </source>
</evidence>
<dbReference type="SUPFAM" id="SSF46785">
    <property type="entry name" value="Winged helix' DNA-binding domain"/>
    <property type="match status" value="1"/>
</dbReference>
<dbReference type="GO" id="GO:0003677">
    <property type="term" value="F:DNA binding"/>
    <property type="evidence" value="ECO:0007669"/>
    <property type="project" value="UniProtKB-KW"/>
</dbReference>
<evidence type="ECO:0000256" key="4">
    <source>
        <dbReference type="ARBA" id="ARBA00023163"/>
    </source>
</evidence>
<comment type="similarity">
    <text evidence="1">Belongs to the LysR transcriptional regulatory family.</text>
</comment>